<keyword evidence="2 6" id="KW-0121">Carboxypeptidase</keyword>
<evidence type="ECO:0000256" key="2">
    <source>
        <dbReference type="ARBA" id="ARBA00022645"/>
    </source>
</evidence>
<dbReference type="STRING" id="576137.A0A1L7X5G3"/>
<protein>
    <recommendedName>
        <fullName evidence="6">Carboxypeptidase</fullName>
        <ecNumber evidence="6">3.4.16.-</ecNumber>
    </recommendedName>
</protein>
<dbReference type="EMBL" id="FJOG01000015">
    <property type="protein sequence ID" value="CZR60245.1"/>
    <property type="molecule type" value="Genomic_DNA"/>
</dbReference>
<evidence type="ECO:0000256" key="6">
    <source>
        <dbReference type="RuleBase" id="RU361156"/>
    </source>
</evidence>
<dbReference type="Pfam" id="PF00450">
    <property type="entry name" value="Peptidase_S10"/>
    <property type="match status" value="1"/>
</dbReference>
<organism evidence="7 8">
    <name type="scientific">Phialocephala subalpina</name>
    <dbReference type="NCBI Taxonomy" id="576137"/>
    <lineage>
        <taxon>Eukaryota</taxon>
        <taxon>Fungi</taxon>
        <taxon>Dikarya</taxon>
        <taxon>Ascomycota</taxon>
        <taxon>Pezizomycotina</taxon>
        <taxon>Leotiomycetes</taxon>
        <taxon>Helotiales</taxon>
        <taxon>Mollisiaceae</taxon>
        <taxon>Phialocephala</taxon>
        <taxon>Phialocephala fortinii species complex</taxon>
    </lineage>
</organism>
<evidence type="ECO:0000256" key="4">
    <source>
        <dbReference type="ARBA" id="ARBA00022801"/>
    </source>
</evidence>
<accession>A0A1L7X5G3</accession>
<proteinExistence type="inferred from homology"/>
<keyword evidence="8" id="KW-1185">Reference proteome</keyword>
<keyword evidence="6" id="KW-0732">Signal</keyword>
<feature type="signal peptide" evidence="6">
    <location>
        <begin position="1"/>
        <end position="24"/>
    </location>
</feature>
<dbReference type="Gene3D" id="3.40.50.1820">
    <property type="entry name" value="alpha/beta hydrolase"/>
    <property type="match status" value="1"/>
</dbReference>
<sequence>MLVQIPQIFALATTLLAFSSVVFGNPVSKRSVGKRSIEVRDGVSHTIFEHESTGASIDFVTNSGVCETTPGVNQYSGYFSVGQNMSMWFWFFEARHHPHSAPLALWVNGGPGCSSMIGLFQENGPCTFNGNPNATDPSLNPHSWNEYANMLYVDQPIGTGFSYGTDTVNSTVFAAPFVWTLLQAFFAQFPQYKSRDFGLFTESYGGHYGPEFADYIQQQNDAIDGGDLDAEEINLVALGINNGWYDATIQEREYISFSVNNSHYPLINSTVANAYMANYTKFCLPALKNCTSTTDDTADCQAARLACSTVDNSFAAYYPTNYDYYDITQSDTANFPPDTYGKYLRRPDIVKKIGARANYSSCSDAVGNLFGNFADDMRSFLPTLSRVVQSGISVLIWAGDADSVCDWFGGYASVNAIDYSSSDAFRDTPVENFTVGGVVKGTYKTADNLSWLRVFNSGHEVPAWEPELSLQVFKQTMKGEAISPT</sequence>
<dbReference type="InterPro" id="IPR001563">
    <property type="entry name" value="Peptidase_S10"/>
</dbReference>
<dbReference type="GO" id="GO:0006508">
    <property type="term" value="P:proteolysis"/>
    <property type="evidence" value="ECO:0007669"/>
    <property type="project" value="UniProtKB-KW"/>
</dbReference>
<keyword evidence="3 6" id="KW-0645">Protease</keyword>
<evidence type="ECO:0000256" key="3">
    <source>
        <dbReference type="ARBA" id="ARBA00022670"/>
    </source>
</evidence>
<dbReference type="GO" id="GO:0004185">
    <property type="term" value="F:serine-type carboxypeptidase activity"/>
    <property type="evidence" value="ECO:0007669"/>
    <property type="project" value="UniProtKB-UniRule"/>
</dbReference>
<dbReference type="PRINTS" id="PR00724">
    <property type="entry name" value="CRBOXYPTASEC"/>
</dbReference>
<dbReference type="SUPFAM" id="SSF53474">
    <property type="entry name" value="alpha/beta-Hydrolases"/>
    <property type="match status" value="1"/>
</dbReference>
<dbReference type="InterPro" id="IPR018202">
    <property type="entry name" value="Ser_caboxypep_ser_AS"/>
</dbReference>
<dbReference type="GO" id="GO:0000324">
    <property type="term" value="C:fungal-type vacuole"/>
    <property type="evidence" value="ECO:0007669"/>
    <property type="project" value="TreeGrafter"/>
</dbReference>
<keyword evidence="4 6" id="KW-0378">Hydrolase</keyword>
<evidence type="ECO:0000313" key="8">
    <source>
        <dbReference type="Proteomes" id="UP000184330"/>
    </source>
</evidence>
<reference evidence="7 8" key="1">
    <citation type="submission" date="2016-03" db="EMBL/GenBank/DDBJ databases">
        <authorList>
            <person name="Ploux O."/>
        </authorList>
    </citation>
    <scope>NUCLEOTIDE SEQUENCE [LARGE SCALE GENOMIC DNA]</scope>
    <source>
        <strain evidence="7 8">UAMH 11012</strain>
    </source>
</reference>
<dbReference type="PROSITE" id="PS00560">
    <property type="entry name" value="CARBOXYPEPT_SER_HIS"/>
    <property type="match status" value="1"/>
</dbReference>
<dbReference type="InterPro" id="IPR033124">
    <property type="entry name" value="Ser_caboxypep_his_AS"/>
</dbReference>
<dbReference type="PROSITE" id="PS00131">
    <property type="entry name" value="CARBOXYPEPT_SER_SER"/>
    <property type="match status" value="1"/>
</dbReference>
<dbReference type="InterPro" id="IPR029058">
    <property type="entry name" value="AB_hydrolase_fold"/>
</dbReference>
<evidence type="ECO:0000256" key="5">
    <source>
        <dbReference type="ARBA" id="ARBA00023180"/>
    </source>
</evidence>
<dbReference type="PANTHER" id="PTHR11802">
    <property type="entry name" value="SERINE PROTEASE FAMILY S10 SERINE CARBOXYPEPTIDASE"/>
    <property type="match status" value="1"/>
</dbReference>
<dbReference type="AlphaFoldDB" id="A0A1L7X5G3"/>
<dbReference type="EC" id="3.4.16.-" evidence="6"/>
<keyword evidence="5" id="KW-0325">Glycoprotein</keyword>
<dbReference type="Proteomes" id="UP000184330">
    <property type="component" value="Unassembled WGS sequence"/>
</dbReference>
<gene>
    <name evidence="7" type="ORF">PAC_10141</name>
</gene>
<comment type="similarity">
    <text evidence="1 6">Belongs to the peptidase S10 family.</text>
</comment>
<evidence type="ECO:0000256" key="1">
    <source>
        <dbReference type="ARBA" id="ARBA00009431"/>
    </source>
</evidence>
<dbReference type="PANTHER" id="PTHR11802:SF453">
    <property type="entry name" value="S1, PUTATIVE-RELATED"/>
    <property type="match status" value="1"/>
</dbReference>
<dbReference type="Gene3D" id="1.10.287.410">
    <property type="match status" value="1"/>
</dbReference>
<name>A0A1L7X5G3_9HELO</name>
<evidence type="ECO:0000313" key="7">
    <source>
        <dbReference type="EMBL" id="CZR60245.1"/>
    </source>
</evidence>
<feature type="chain" id="PRO_5011822444" description="Carboxypeptidase" evidence="6">
    <location>
        <begin position="25"/>
        <end position="485"/>
    </location>
</feature>
<dbReference type="OrthoDB" id="443318at2759"/>